<dbReference type="OrthoDB" id="9775392at2"/>
<proteinExistence type="inferred from homology"/>
<evidence type="ECO:0000256" key="4">
    <source>
        <dbReference type="ARBA" id="ARBA00023163"/>
    </source>
</evidence>
<gene>
    <name evidence="6" type="ORF">AD945_00380</name>
</gene>
<keyword evidence="2" id="KW-0805">Transcription regulation</keyword>
<dbReference type="PROSITE" id="PS50931">
    <property type="entry name" value="HTH_LYSR"/>
    <property type="match status" value="1"/>
</dbReference>
<dbReference type="InterPro" id="IPR050950">
    <property type="entry name" value="HTH-type_LysR_regulators"/>
</dbReference>
<accession>A0A149TNS8</accession>
<dbReference type="SUPFAM" id="SSF53850">
    <property type="entry name" value="Periplasmic binding protein-like II"/>
    <property type="match status" value="1"/>
</dbReference>
<dbReference type="PRINTS" id="PR00039">
    <property type="entry name" value="HTHLYSR"/>
</dbReference>
<evidence type="ECO:0000256" key="2">
    <source>
        <dbReference type="ARBA" id="ARBA00023015"/>
    </source>
</evidence>
<keyword evidence="4" id="KW-0804">Transcription</keyword>
<evidence type="ECO:0000259" key="5">
    <source>
        <dbReference type="PROSITE" id="PS50931"/>
    </source>
</evidence>
<dbReference type="Gene3D" id="3.40.190.290">
    <property type="match status" value="1"/>
</dbReference>
<protein>
    <submittedName>
        <fullName evidence="6">LysR family transcriptional regulator</fullName>
    </submittedName>
</protein>
<dbReference type="InterPro" id="IPR036390">
    <property type="entry name" value="WH_DNA-bd_sf"/>
</dbReference>
<keyword evidence="3" id="KW-0238">DNA-binding</keyword>
<dbReference type="Proteomes" id="UP000075636">
    <property type="component" value="Unassembled WGS sequence"/>
</dbReference>
<dbReference type="Gene3D" id="1.10.10.10">
    <property type="entry name" value="Winged helix-like DNA-binding domain superfamily/Winged helix DNA-binding domain"/>
    <property type="match status" value="1"/>
</dbReference>
<dbReference type="CDD" id="cd05466">
    <property type="entry name" value="PBP2_LTTR_substrate"/>
    <property type="match status" value="1"/>
</dbReference>
<dbReference type="PATRIC" id="fig|318683.6.peg.1569"/>
<evidence type="ECO:0000313" key="6">
    <source>
        <dbReference type="EMBL" id="KXV51369.1"/>
    </source>
</evidence>
<name>A0A149TNS8_9PROT</name>
<dbReference type="Pfam" id="PF03466">
    <property type="entry name" value="LysR_substrate"/>
    <property type="match status" value="1"/>
</dbReference>
<comment type="similarity">
    <text evidence="1">Belongs to the LysR transcriptional regulatory family.</text>
</comment>
<dbReference type="Pfam" id="PF00126">
    <property type="entry name" value="HTH_1"/>
    <property type="match status" value="1"/>
</dbReference>
<dbReference type="RefSeq" id="WP_062105610.1">
    <property type="nucleotide sequence ID" value="NZ_LHZR01000040.1"/>
</dbReference>
<feature type="domain" description="HTH lysR-type" evidence="5">
    <location>
        <begin position="1"/>
        <end position="58"/>
    </location>
</feature>
<dbReference type="PANTHER" id="PTHR30419">
    <property type="entry name" value="HTH-TYPE TRANSCRIPTIONAL REGULATOR YBHD"/>
    <property type="match status" value="1"/>
</dbReference>
<comment type="caution">
    <text evidence="6">The sequence shown here is derived from an EMBL/GenBank/DDBJ whole genome shotgun (WGS) entry which is preliminary data.</text>
</comment>
<evidence type="ECO:0000256" key="1">
    <source>
        <dbReference type="ARBA" id="ARBA00009437"/>
    </source>
</evidence>
<dbReference type="FunFam" id="1.10.10.10:FF:000001">
    <property type="entry name" value="LysR family transcriptional regulator"/>
    <property type="match status" value="1"/>
</dbReference>
<dbReference type="EMBL" id="LHZR01000040">
    <property type="protein sequence ID" value="KXV51369.1"/>
    <property type="molecule type" value="Genomic_DNA"/>
</dbReference>
<dbReference type="GO" id="GO:0003700">
    <property type="term" value="F:DNA-binding transcription factor activity"/>
    <property type="evidence" value="ECO:0007669"/>
    <property type="project" value="InterPro"/>
</dbReference>
<sequence length="298" mass="33478">MFIRQLTYLIALDKFRHYSRAAEHCGVSQPALSMAIRQLEDELGLPIVRRNRRVFGLTEEGQRVLVWARQTVAALDGLRQEASFSQAVAGGTLSVSVMPPALQITPLLIERLRAFIPSLRVEVSVAPNAKIIHDLKERRIQMGLVYLDQVPQTDVFETHELYSEQHFFVTSEKVQASRRDAYDWSDVGKQPLCLLGKEMRSRQIVDQCFKNIGVEPTVFLETNSLELLYAELLSGRSAGILPLGALPTDRSRLNIMRMKQCPAFGVGIVRLAQPVQTALMIKSWELACDLCLGDTLES</sequence>
<dbReference type="GO" id="GO:0005829">
    <property type="term" value="C:cytosol"/>
    <property type="evidence" value="ECO:0007669"/>
    <property type="project" value="TreeGrafter"/>
</dbReference>
<dbReference type="InterPro" id="IPR005119">
    <property type="entry name" value="LysR_subst-bd"/>
</dbReference>
<evidence type="ECO:0000313" key="7">
    <source>
        <dbReference type="Proteomes" id="UP000075636"/>
    </source>
</evidence>
<dbReference type="InterPro" id="IPR036388">
    <property type="entry name" value="WH-like_DNA-bd_sf"/>
</dbReference>
<dbReference type="GO" id="GO:0003677">
    <property type="term" value="F:DNA binding"/>
    <property type="evidence" value="ECO:0007669"/>
    <property type="project" value="UniProtKB-KW"/>
</dbReference>
<dbReference type="SUPFAM" id="SSF46785">
    <property type="entry name" value="Winged helix' DNA-binding domain"/>
    <property type="match status" value="1"/>
</dbReference>
<reference evidence="6 7" key="1">
    <citation type="submission" date="2015-06" db="EMBL/GenBank/DDBJ databases">
        <title>Improved classification and identification of acetic acid bacteria using matrix-assisted laser desorption/ionization time-of-flight mass spectrometry; Gluconobacter nephelii and Gluconobacter uchimurae are later heterotypic synonyms of Gluconobacter japonicus and Gluconobacter oxydans, respectively.</title>
        <authorList>
            <person name="Li L."/>
            <person name="Cleenwerck I."/>
            <person name="De Vuyst L."/>
            <person name="Vandamme P."/>
        </authorList>
    </citation>
    <scope>NUCLEOTIDE SEQUENCE [LARGE SCALE GENOMIC DNA]</scope>
    <source>
        <strain evidence="6 7">LMG 1768</strain>
    </source>
</reference>
<evidence type="ECO:0000256" key="3">
    <source>
        <dbReference type="ARBA" id="ARBA00023125"/>
    </source>
</evidence>
<dbReference type="AlphaFoldDB" id="A0A149TNS8"/>
<dbReference type="InterPro" id="IPR000847">
    <property type="entry name" value="LysR_HTH_N"/>
</dbReference>
<organism evidence="6 7">
    <name type="scientific">Gluconobacter albidus</name>
    <dbReference type="NCBI Taxonomy" id="318683"/>
    <lineage>
        <taxon>Bacteria</taxon>
        <taxon>Pseudomonadati</taxon>
        <taxon>Pseudomonadota</taxon>
        <taxon>Alphaproteobacteria</taxon>
        <taxon>Acetobacterales</taxon>
        <taxon>Acetobacteraceae</taxon>
        <taxon>Gluconobacter</taxon>
    </lineage>
</organism>
<dbReference type="PANTHER" id="PTHR30419:SF31">
    <property type="entry name" value="BLR3139 PROTEIN"/>
    <property type="match status" value="1"/>
</dbReference>